<feature type="region of interest" description="Disordered" evidence="1">
    <location>
        <begin position="232"/>
        <end position="358"/>
    </location>
</feature>
<dbReference type="PROSITE" id="PS01010">
    <property type="entry name" value="CRISP_2"/>
    <property type="match status" value="1"/>
</dbReference>
<reference evidence="5" key="1">
    <citation type="submission" date="2021-02" db="EMBL/GenBank/DDBJ databases">
        <authorList>
            <person name="Palmer J.M."/>
        </authorList>
    </citation>
    <scope>NUCLEOTIDE SEQUENCE</scope>
    <source>
        <strain evidence="5">SCRP23</strain>
    </source>
</reference>
<feature type="chain" id="PRO_5035824673" description="SCP domain-containing protein" evidence="3">
    <location>
        <begin position="20"/>
        <end position="405"/>
    </location>
</feature>
<proteinExistence type="predicted"/>
<keyword evidence="6" id="KW-1185">Reference proteome</keyword>
<feature type="signal peptide" evidence="3">
    <location>
        <begin position="1"/>
        <end position="19"/>
    </location>
</feature>
<dbReference type="GO" id="GO:0005576">
    <property type="term" value="C:extracellular region"/>
    <property type="evidence" value="ECO:0007669"/>
    <property type="project" value="InterPro"/>
</dbReference>
<keyword evidence="3" id="KW-0732">Signal</keyword>
<keyword evidence="2" id="KW-0472">Membrane</keyword>
<evidence type="ECO:0000313" key="6">
    <source>
        <dbReference type="Proteomes" id="UP000693981"/>
    </source>
</evidence>
<evidence type="ECO:0000256" key="2">
    <source>
        <dbReference type="SAM" id="Phobius"/>
    </source>
</evidence>
<organism evidence="5 6">
    <name type="scientific">Phytophthora boehmeriae</name>
    <dbReference type="NCBI Taxonomy" id="109152"/>
    <lineage>
        <taxon>Eukaryota</taxon>
        <taxon>Sar</taxon>
        <taxon>Stramenopiles</taxon>
        <taxon>Oomycota</taxon>
        <taxon>Peronosporomycetes</taxon>
        <taxon>Peronosporales</taxon>
        <taxon>Peronosporaceae</taxon>
        <taxon>Phytophthora</taxon>
    </lineage>
</organism>
<dbReference type="Pfam" id="PF00188">
    <property type="entry name" value="CAP"/>
    <property type="match status" value="1"/>
</dbReference>
<dbReference type="PANTHER" id="PTHR10334">
    <property type="entry name" value="CYSTEINE-RICH SECRETORY PROTEIN-RELATED"/>
    <property type="match status" value="1"/>
</dbReference>
<feature type="transmembrane region" description="Helical" evidence="2">
    <location>
        <begin position="365"/>
        <end position="385"/>
    </location>
</feature>
<dbReference type="InterPro" id="IPR014044">
    <property type="entry name" value="CAP_dom"/>
</dbReference>
<dbReference type="Proteomes" id="UP000693981">
    <property type="component" value="Unassembled WGS sequence"/>
</dbReference>
<dbReference type="OrthoDB" id="337038at2759"/>
<gene>
    <name evidence="5" type="ORF">PHYBOEH_003351</name>
</gene>
<keyword evidence="2" id="KW-1133">Transmembrane helix</keyword>
<dbReference type="InterPro" id="IPR001283">
    <property type="entry name" value="CRISP-related"/>
</dbReference>
<evidence type="ECO:0000256" key="3">
    <source>
        <dbReference type="SAM" id="SignalP"/>
    </source>
</evidence>
<feature type="compositionally biased region" description="Low complexity" evidence="1">
    <location>
        <begin position="232"/>
        <end position="269"/>
    </location>
</feature>
<dbReference type="AlphaFoldDB" id="A0A8T1WNS6"/>
<evidence type="ECO:0000256" key="1">
    <source>
        <dbReference type="SAM" id="MobiDB-lite"/>
    </source>
</evidence>
<feature type="compositionally biased region" description="Polar residues" evidence="1">
    <location>
        <begin position="324"/>
        <end position="353"/>
    </location>
</feature>
<feature type="compositionally biased region" description="Low complexity" evidence="1">
    <location>
        <begin position="283"/>
        <end position="298"/>
    </location>
</feature>
<dbReference type="SMART" id="SM00198">
    <property type="entry name" value="SCP"/>
    <property type="match status" value="1"/>
</dbReference>
<dbReference type="CDD" id="cd05380">
    <property type="entry name" value="CAP_euk"/>
    <property type="match status" value="1"/>
</dbReference>
<keyword evidence="2" id="KW-0812">Transmembrane</keyword>
<accession>A0A8T1WNS6</accession>
<dbReference type="EMBL" id="JAGDFL010000194">
    <property type="protein sequence ID" value="KAG7395672.1"/>
    <property type="molecule type" value="Genomic_DNA"/>
</dbReference>
<feature type="domain" description="SCP" evidence="4">
    <location>
        <begin position="25"/>
        <end position="164"/>
    </location>
</feature>
<evidence type="ECO:0000259" key="4">
    <source>
        <dbReference type="SMART" id="SM00198"/>
    </source>
</evidence>
<dbReference type="FunFam" id="3.40.33.10:FF:000053">
    <property type="entry name" value="Uncharacterized protein"/>
    <property type="match status" value="1"/>
</dbReference>
<evidence type="ECO:0000313" key="5">
    <source>
        <dbReference type="EMBL" id="KAG7395672.1"/>
    </source>
</evidence>
<sequence length="405" mass="41665">MHVTTLFPLLAMAVTVVNADGFSPEDQAIWIDRHNYFRTTGLPWSAGNMRRIGWDANLATTAASTAAKCSATTSAGMNVFQFSSGNSSDIIDDAIQEWVVETSVETLSKMAQPGSSGQGVGAGVYNSYSQVLWSSTTSVGCAAASCSSGQMVVCQYSPAGNDGSSPWYIHATQGSQCPSGTTSSGGLCIVEGDAANNQIASIPAGEQSYQIYPAYVADIQTILIENARGIAKGSTSTTGPTTAPTPAPVATTTPPSTTKPPTSKTTTDGSSEDESTKQESSTKQETSQKTTTSSSTSETQEDISIPGTVKASSADGSKFANEAKSPSTQENTPSGSTTATTAQNAESSTTSTAEGGLEGKGLSTLGLVGMFIVGVGAVAGIVIFVHYRSSMRQQNDILLDGGIRR</sequence>
<dbReference type="InterPro" id="IPR018244">
    <property type="entry name" value="Allrgn_V5/Tpx1_CS"/>
</dbReference>
<name>A0A8T1WNS6_9STRA</name>
<comment type="caution">
    <text evidence="5">The sequence shown here is derived from an EMBL/GenBank/DDBJ whole genome shotgun (WGS) entry which is preliminary data.</text>
</comment>
<protein>
    <recommendedName>
        <fullName evidence="4">SCP domain-containing protein</fullName>
    </recommendedName>
</protein>